<reference evidence="1 2" key="1">
    <citation type="journal article" date="2019" name="Emerg. Microbes Infect.">
        <title>Comprehensive subspecies identification of 175 nontuberculous mycobacteria species based on 7547 genomic profiles.</title>
        <authorList>
            <person name="Matsumoto Y."/>
            <person name="Kinjo T."/>
            <person name="Motooka D."/>
            <person name="Nabeya D."/>
            <person name="Jung N."/>
            <person name="Uechi K."/>
            <person name="Horii T."/>
            <person name="Iida T."/>
            <person name="Fujita J."/>
            <person name="Nakamura S."/>
        </authorList>
    </citation>
    <scope>NUCLEOTIDE SEQUENCE [LARGE SCALE GENOMIC DNA]</scope>
    <source>
        <strain evidence="1 2">JCM 12272</strain>
        <plasmid evidence="1">pJCM12272</plasmid>
    </source>
</reference>
<protein>
    <submittedName>
        <fullName evidence="1">Uncharacterized protein</fullName>
    </submittedName>
</protein>
<dbReference type="EMBL" id="AP022566">
    <property type="protein sequence ID" value="BBX30606.1"/>
    <property type="molecule type" value="Genomic_DNA"/>
</dbReference>
<keyword evidence="2" id="KW-1185">Reference proteome</keyword>
<dbReference type="AlphaFoldDB" id="A0A6N4UZX8"/>
<evidence type="ECO:0000313" key="2">
    <source>
        <dbReference type="Proteomes" id="UP000466906"/>
    </source>
</evidence>
<gene>
    <name evidence="1" type="ORF">MALV_57310</name>
</gene>
<sequence length="156" mass="17274">MDAQRLTDVCGPRAAGDPSIGLPSVCRRPSMLVASPAFTCTINRTNVRFMGELQAIGYGGQPVRDVFRPVRPAERVLVDLRVLFPRQPHATGRYHPHGLQMTKVVEGELSCWALCEQGVWWGLVTYPVAFGPRVKSVTHWVPAWTLQPVRGADDGR</sequence>
<dbReference type="Proteomes" id="UP000466906">
    <property type="component" value="Plasmid pJCM12272"/>
</dbReference>
<name>A0A6N4UZX8_9MYCO</name>
<organism evidence="1 2">
    <name type="scientific">Mycolicibacterium alvei</name>
    <dbReference type="NCBI Taxonomy" id="67081"/>
    <lineage>
        <taxon>Bacteria</taxon>
        <taxon>Bacillati</taxon>
        <taxon>Actinomycetota</taxon>
        <taxon>Actinomycetes</taxon>
        <taxon>Mycobacteriales</taxon>
        <taxon>Mycobacteriaceae</taxon>
        <taxon>Mycolicibacterium</taxon>
    </lineage>
</organism>
<proteinExistence type="predicted"/>
<evidence type="ECO:0000313" key="1">
    <source>
        <dbReference type="EMBL" id="BBX30606.1"/>
    </source>
</evidence>
<dbReference type="KEGG" id="malv:MALV_57310"/>
<accession>A0A6N4UZX8</accession>
<keyword evidence="1" id="KW-0614">Plasmid</keyword>
<geneLocation type="plasmid" evidence="1 2">
    <name>pJCM12272</name>
</geneLocation>